<gene>
    <name evidence="1" type="ORF">O6H91_07G061300</name>
</gene>
<name>A0ACC2D5S4_DIPCM</name>
<keyword evidence="2" id="KW-1185">Reference proteome</keyword>
<dbReference type="Proteomes" id="UP001162992">
    <property type="component" value="Chromosome 7"/>
</dbReference>
<organism evidence="1 2">
    <name type="scientific">Diphasiastrum complanatum</name>
    <name type="common">Issler's clubmoss</name>
    <name type="synonym">Lycopodium complanatum</name>
    <dbReference type="NCBI Taxonomy" id="34168"/>
    <lineage>
        <taxon>Eukaryota</taxon>
        <taxon>Viridiplantae</taxon>
        <taxon>Streptophyta</taxon>
        <taxon>Embryophyta</taxon>
        <taxon>Tracheophyta</taxon>
        <taxon>Lycopodiopsida</taxon>
        <taxon>Lycopodiales</taxon>
        <taxon>Lycopodiaceae</taxon>
        <taxon>Lycopodioideae</taxon>
        <taxon>Diphasiastrum</taxon>
    </lineage>
</organism>
<accession>A0ACC2D5S4</accession>
<reference evidence="2" key="1">
    <citation type="journal article" date="2024" name="Proc. Natl. Acad. Sci. U.S.A.">
        <title>Extraordinary preservation of gene collinearity over three hundred million years revealed in homosporous lycophytes.</title>
        <authorList>
            <person name="Li C."/>
            <person name="Wickell D."/>
            <person name="Kuo L.Y."/>
            <person name="Chen X."/>
            <person name="Nie B."/>
            <person name="Liao X."/>
            <person name="Peng D."/>
            <person name="Ji J."/>
            <person name="Jenkins J."/>
            <person name="Williams M."/>
            <person name="Shu S."/>
            <person name="Plott C."/>
            <person name="Barry K."/>
            <person name="Rajasekar S."/>
            <person name="Grimwood J."/>
            <person name="Han X."/>
            <person name="Sun S."/>
            <person name="Hou Z."/>
            <person name="He W."/>
            <person name="Dai G."/>
            <person name="Sun C."/>
            <person name="Schmutz J."/>
            <person name="Leebens-Mack J.H."/>
            <person name="Li F.W."/>
            <person name="Wang L."/>
        </authorList>
    </citation>
    <scope>NUCLEOTIDE SEQUENCE [LARGE SCALE GENOMIC DNA]</scope>
    <source>
        <strain evidence="2">cv. PW_Plant_1</strain>
    </source>
</reference>
<comment type="caution">
    <text evidence="1">The sequence shown here is derived from an EMBL/GenBank/DDBJ whole genome shotgun (WGS) entry which is preliminary data.</text>
</comment>
<evidence type="ECO:0000313" key="1">
    <source>
        <dbReference type="EMBL" id="KAJ7549641.1"/>
    </source>
</evidence>
<proteinExistence type="predicted"/>
<evidence type="ECO:0000313" key="2">
    <source>
        <dbReference type="Proteomes" id="UP001162992"/>
    </source>
</evidence>
<dbReference type="EMBL" id="CM055098">
    <property type="protein sequence ID" value="KAJ7549641.1"/>
    <property type="molecule type" value="Genomic_DNA"/>
</dbReference>
<sequence length="783" mass="88343">MGRPKAAATISAHQLRRQANQEQFENRAHDAVWRPANLRMKRVVVTGRKGPLTPIPSWKLYENPFYEGILAAVQPEAAASGREGSVSARRLAATLWGMQDLPLFSSSPVCVPATSQHCKSHACLASSVQLMLPPPSPSIYTPRKPEEQSSFLPSRKGVDLNPKSMRSNKQSQRQSHVHRQSERREDNTGSHFSSTNKRHASIGMEAQKQSMVVRKSVNEGKHGALESVTTSHELLKVLGRIRNLEEENTLSTSLVAGLRLELDRARQRIQELELQLKAVRKEIDSLQRKFVDERAQLRAREQERIRSAVQGIEEELEEEKKIQRRLETTNKKLVKEIADANLALTKALQGLDREKKARELMEDVCDELAREIGEDKAEFEELKRESAKVKEEVEEERKMLQVAEVWREERVQMKLAEARHDLEEKTVALNKLRCELETFLESRTSFKLANNPLESHEIRKAERLWDAVDALHLHHNRTSFEQEKDEAGLLVLEKNSDFIDLNNDALNRNLLVVSNDNAHELNESDAVHISSSAITMTEPKGGGTKPNKPKTKVKLLDRFRRHHHRDDGRKERVANGVQNEWKREPENQQKETKTAVVLYANGFAKEEAKQVDACNTEDGAATVGLCKAVNGTLDDKTIDHTVSEQFKDGATPMAMASNLGADQVSRSTVLWRSNSVGKQACNLQGDDEPTLINQPKEGRSSQPYSASKALPSFAQQHVRVHSLPVFQRRGWSSMDAGNPHTTRGLKASIEWPKNTRDNSLRAKLLEAKMESQQGKFKAGRSIQ</sequence>
<protein>
    <submittedName>
        <fullName evidence="1">Uncharacterized protein</fullName>
    </submittedName>
</protein>